<reference evidence="4" key="1">
    <citation type="submission" date="2016-06" db="UniProtKB">
        <authorList>
            <consortium name="WormBaseParasite"/>
        </authorList>
    </citation>
    <scope>IDENTIFICATION</scope>
</reference>
<evidence type="ECO:0000313" key="2">
    <source>
        <dbReference type="EMBL" id="VDK87738.1"/>
    </source>
</evidence>
<evidence type="ECO:0000313" key="3">
    <source>
        <dbReference type="Proteomes" id="UP000271087"/>
    </source>
</evidence>
<feature type="transmembrane region" description="Helical" evidence="1">
    <location>
        <begin position="37"/>
        <end position="55"/>
    </location>
</feature>
<dbReference type="Proteomes" id="UP000271087">
    <property type="component" value="Unassembled WGS sequence"/>
</dbReference>
<keyword evidence="1" id="KW-0472">Membrane</keyword>
<organism evidence="4">
    <name type="scientific">Onchocerca ochengi</name>
    <name type="common">Filarial nematode worm</name>
    <dbReference type="NCBI Taxonomy" id="42157"/>
    <lineage>
        <taxon>Eukaryota</taxon>
        <taxon>Metazoa</taxon>
        <taxon>Ecdysozoa</taxon>
        <taxon>Nematoda</taxon>
        <taxon>Chromadorea</taxon>
        <taxon>Rhabditida</taxon>
        <taxon>Spirurina</taxon>
        <taxon>Spiruromorpha</taxon>
        <taxon>Filarioidea</taxon>
        <taxon>Onchocercidae</taxon>
        <taxon>Onchocerca</taxon>
    </lineage>
</organism>
<reference evidence="2 3" key="2">
    <citation type="submission" date="2018-08" db="EMBL/GenBank/DDBJ databases">
        <authorList>
            <person name="Laetsch R D."/>
            <person name="Stevens L."/>
            <person name="Kumar S."/>
            <person name="Blaxter L. M."/>
        </authorList>
    </citation>
    <scope>NUCLEOTIDE SEQUENCE [LARGE SCALE GENOMIC DNA]</scope>
</reference>
<keyword evidence="1" id="KW-0812">Transmembrane</keyword>
<dbReference type="EMBL" id="UYRW01003052">
    <property type="protein sequence ID" value="VDK87738.1"/>
    <property type="molecule type" value="Genomic_DNA"/>
</dbReference>
<keyword evidence="3" id="KW-1185">Reference proteome</keyword>
<accession>A0A182EIJ8</accession>
<evidence type="ECO:0000256" key="1">
    <source>
        <dbReference type="SAM" id="Phobius"/>
    </source>
</evidence>
<name>A0A182EIJ8_ONCOC</name>
<proteinExistence type="predicted"/>
<sequence>MVENIVDKKCYITMRLSALQLCEKTIQAIRKVSRKNLLRICGTIVIAEIVLAVYAEEFALPTPDMVYDFHMKFSREFADFAMGNKYGAGAFRHVGDKQRSNIN</sequence>
<protein>
    <submittedName>
        <fullName evidence="4">COX6C domain-containing protein</fullName>
    </submittedName>
</protein>
<evidence type="ECO:0000313" key="4">
    <source>
        <dbReference type="WBParaSite" id="nOo.2.0.1.t07928-RA"/>
    </source>
</evidence>
<dbReference type="AlphaFoldDB" id="A0A182EIJ8"/>
<keyword evidence="1" id="KW-1133">Transmembrane helix</keyword>
<gene>
    <name evidence="2" type="ORF">NOO_LOCUS7928</name>
</gene>
<dbReference type="WBParaSite" id="nOo.2.0.1.t07928-RA">
    <property type="protein sequence ID" value="nOo.2.0.1.t07928-RA"/>
    <property type="gene ID" value="nOo.2.0.1.g07928"/>
</dbReference>
<dbReference type="OrthoDB" id="5796838at2759"/>